<evidence type="ECO:0000256" key="3">
    <source>
        <dbReference type="SAM" id="Coils"/>
    </source>
</evidence>
<evidence type="ECO:0000259" key="5">
    <source>
        <dbReference type="Pfam" id="PF25881"/>
    </source>
</evidence>
<proteinExistence type="predicted"/>
<dbReference type="Pfam" id="PF25881">
    <property type="entry name" value="HH_YBHG"/>
    <property type="match status" value="1"/>
</dbReference>
<keyword evidence="7" id="KW-1185">Reference proteome</keyword>
<dbReference type="PANTHER" id="PTHR32347">
    <property type="entry name" value="EFFLUX SYSTEM COMPONENT YKNX-RELATED"/>
    <property type="match status" value="1"/>
</dbReference>
<reference evidence="7" key="1">
    <citation type="journal article" date="2019" name="Int. J. Syst. Evol. Microbiol.">
        <title>The Global Catalogue of Microorganisms (GCM) 10K type strain sequencing project: providing services to taxonomists for standard genome sequencing and annotation.</title>
        <authorList>
            <consortium name="The Broad Institute Genomics Platform"/>
            <consortium name="The Broad Institute Genome Sequencing Center for Infectious Disease"/>
            <person name="Wu L."/>
            <person name="Ma J."/>
        </authorList>
    </citation>
    <scope>NUCLEOTIDE SEQUENCE [LARGE SCALE GENOMIC DNA]</scope>
    <source>
        <strain evidence="7">NBRC 101365</strain>
    </source>
</reference>
<protein>
    <submittedName>
        <fullName evidence="6">Secretion protein HlyD</fullName>
    </submittedName>
</protein>
<evidence type="ECO:0000256" key="2">
    <source>
        <dbReference type="ARBA" id="ARBA00023054"/>
    </source>
</evidence>
<dbReference type="EMBL" id="BSPC01000034">
    <property type="protein sequence ID" value="GLS20774.1"/>
    <property type="molecule type" value="Genomic_DNA"/>
</dbReference>
<dbReference type="InterPro" id="IPR050465">
    <property type="entry name" value="UPF0194_transport"/>
</dbReference>
<evidence type="ECO:0000256" key="4">
    <source>
        <dbReference type="SAM" id="MobiDB-lite"/>
    </source>
</evidence>
<feature type="region of interest" description="Disordered" evidence="4">
    <location>
        <begin position="313"/>
        <end position="333"/>
    </location>
</feature>
<dbReference type="Proteomes" id="UP001156882">
    <property type="component" value="Unassembled WGS sequence"/>
</dbReference>
<dbReference type="Gene3D" id="1.10.287.470">
    <property type="entry name" value="Helix hairpin bin"/>
    <property type="match status" value="3"/>
</dbReference>
<comment type="caution">
    <text evidence="6">The sequence shown here is derived from an EMBL/GenBank/DDBJ whole genome shotgun (WGS) entry which is preliminary data.</text>
</comment>
<keyword evidence="2 3" id="KW-0175">Coiled coil</keyword>
<comment type="subcellular location">
    <subcellularLocation>
        <location evidence="1">Cell envelope</location>
    </subcellularLocation>
</comment>
<evidence type="ECO:0000256" key="1">
    <source>
        <dbReference type="ARBA" id="ARBA00004196"/>
    </source>
</evidence>
<evidence type="ECO:0000313" key="6">
    <source>
        <dbReference type="EMBL" id="GLS20774.1"/>
    </source>
</evidence>
<dbReference type="RefSeq" id="WP_284313854.1">
    <property type="nucleotide sequence ID" value="NZ_BSPC01000034.1"/>
</dbReference>
<accession>A0ABQ6CQ03</accession>
<dbReference type="SUPFAM" id="SSF111369">
    <property type="entry name" value="HlyD-like secretion proteins"/>
    <property type="match status" value="2"/>
</dbReference>
<gene>
    <name evidence="6" type="ORF">GCM10007874_37910</name>
</gene>
<name>A0ABQ6CQ03_9HYPH</name>
<feature type="coiled-coil region" evidence="3">
    <location>
        <begin position="80"/>
        <end position="126"/>
    </location>
</feature>
<dbReference type="Gene3D" id="2.40.50.100">
    <property type="match status" value="2"/>
</dbReference>
<evidence type="ECO:0000313" key="7">
    <source>
        <dbReference type="Proteomes" id="UP001156882"/>
    </source>
</evidence>
<dbReference type="PANTHER" id="PTHR32347:SF23">
    <property type="entry name" value="BLL5650 PROTEIN"/>
    <property type="match status" value="1"/>
</dbReference>
<dbReference type="InterPro" id="IPR059052">
    <property type="entry name" value="HH_YbhG-like"/>
</dbReference>
<organism evidence="6 7">
    <name type="scientific">Labrys miyagiensis</name>
    <dbReference type="NCBI Taxonomy" id="346912"/>
    <lineage>
        <taxon>Bacteria</taxon>
        <taxon>Pseudomonadati</taxon>
        <taxon>Pseudomonadota</taxon>
        <taxon>Alphaproteobacteria</taxon>
        <taxon>Hyphomicrobiales</taxon>
        <taxon>Xanthobacteraceae</taxon>
        <taxon>Labrys</taxon>
    </lineage>
</organism>
<dbReference type="Gene3D" id="2.40.30.170">
    <property type="match status" value="1"/>
</dbReference>
<feature type="domain" description="YbhG-like alpha-helical hairpin" evidence="5">
    <location>
        <begin position="72"/>
        <end position="200"/>
    </location>
</feature>
<sequence length="333" mass="35160">MNRSLVFVIIALLVAGAALFRKFEAGEGSPGWQGYAEADYVKVGPTQQGTLVSLSVGRGDEVKEGQPLFSQDDTQDEAAVDQARQQLAQVKAQVANLQAGGKDTEIRQAEANLADAIATRDRSQSDLQRAETLLKSGNTTFQNIDLLRAAATSAVARVAVAEAALAQIKAPMGRPGEIEAEQAAVSAAEAALAQAQWRLDQRHVAAPVGGRVADTLALPGETMAAGAPVVSLLPPANIFVRFFVPEPDLARLHRGDQVRIRCDNCAAGLTGTISFVAPQPQYTPPIIYSDTTRAKLVYLIEARPPPEQAILLKPGQPVDVHPSNEAPAKAAAP</sequence>